<protein>
    <recommendedName>
        <fullName evidence="8">Ankyrin repeat domain-containing protein</fullName>
    </recommendedName>
</protein>
<dbReference type="SMART" id="SM00248">
    <property type="entry name" value="ANK"/>
    <property type="match status" value="3"/>
</dbReference>
<evidence type="ECO:0000256" key="5">
    <source>
        <dbReference type="SAM" id="SignalP"/>
    </source>
</evidence>
<dbReference type="InterPro" id="IPR002110">
    <property type="entry name" value="Ankyrin_rpt"/>
</dbReference>
<dbReference type="AlphaFoldDB" id="A0A918RQM7"/>
<gene>
    <name evidence="6" type="ORF">GCM10011617_31230</name>
</gene>
<dbReference type="Gene3D" id="1.25.40.20">
    <property type="entry name" value="Ankyrin repeat-containing domain"/>
    <property type="match status" value="1"/>
</dbReference>
<proteinExistence type="predicted"/>
<feature type="repeat" description="ANK" evidence="3">
    <location>
        <begin position="103"/>
        <end position="135"/>
    </location>
</feature>
<dbReference type="Pfam" id="PF12796">
    <property type="entry name" value="Ank_2"/>
    <property type="match status" value="1"/>
</dbReference>
<sequence>MLPFRPFSSLAPTLAAAALVFGLAAPAMAQAGFSEGYQLLEAVKKKDGNKVTDLLAKGGPNLINHKDKTTGQTALHIATERQEKDWMSYLLAKGANVNARDFKGATPLVVAANMNYSEGVDLLLARGARVDESSDTGETPLITAVHNRNIGMMRALLKAGADADRADNSGRTARDYAKLDSKGTSLLAEIEANAKPKNPAGKPKSYGPVL</sequence>
<evidence type="ECO:0000256" key="1">
    <source>
        <dbReference type="ARBA" id="ARBA00022737"/>
    </source>
</evidence>
<name>A0A918RQM7_9SPHN</name>
<accession>A0A918RQM7</accession>
<dbReference type="InterPro" id="IPR036770">
    <property type="entry name" value="Ankyrin_rpt-contain_sf"/>
</dbReference>
<dbReference type="InterPro" id="IPR050776">
    <property type="entry name" value="Ank_Repeat/CDKN_Inhibitor"/>
</dbReference>
<evidence type="ECO:0000256" key="2">
    <source>
        <dbReference type="ARBA" id="ARBA00023043"/>
    </source>
</evidence>
<organism evidence="6 7">
    <name type="scientific">Novosphingobium arvoryzae</name>
    <dbReference type="NCBI Taxonomy" id="1256514"/>
    <lineage>
        <taxon>Bacteria</taxon>
        <taxon>Pseudomonadati</taxon>
        <taxon>Pseudomonadota</taxon>
        <taxon>Alphaproteobacteria</taxon>
        <taxon>Sphingomonadales</taxon>
        <taxon>Sphingomonadaceae</taxon>
        <taxon>Novosphingobium</taxon>
    </lineage>
</organism>
<keyword evidence="7" id="KW-1185">Reference proteome</keyword>
<dbReference type="PROSITE" id="PS50297">
    <property type="entry name" value="ANK_REP_REGION"/>
    <property type="match status" value="3"/>
</dbReference>
<dbReference type="PROSITE" id="PS50088">
    <property type="entry name" value="ANK_REPEAT"/>
    <property type="match status" value="3"/>
</dbReference>
<feature type="repeat" description="ANK" evidence="3">
    <location>
        <begin position="136"/>
        <end position="168"/>
    </location>
</feature>
<dbReference type="Pfam" id="PF13857">
    <property type="entry name" value="Ank_5"/>
    <property type="match status" value="1"/>
</dbReference>
<evidence type="ECO:0000256" key="3">
    <source>
        <dbReference type="PROSITE-ProRule" id="PRU00023"/>
    </source>
</evidence>
<keyword evidence="2 3" id="KW-0040">ANK repeat</keyword>
<keyword evidence="5" id="KW-0732">Signal</keyword>
<dbReference type="Proteomes" id="UP000634139">
    <property type="component" value="Unassembled WGS sequence"/>
</dbReference>
<comment type="caution">
    <text evidence="6">The sequence shown here is derived from an EMBL/GenBank/DDBJ whole genome shotgun (WGS) entry which is preliminary data.</text>
</comment>
<dbReference type="PANTHER" id="PTHR24201">
    <property type="entry name" value="ANK_REP_REGION DOMAIN-CONTAINING PROTEIN"/>
    <property type="match status" value="1"/>
</dbReference>
<reference evidence="6" key="1">
    <citation type="journal article" date="2014" name="Int. J. Syst. Evol. Microbiol.">
        <title>Complete genome sequence of Corynebacterium casei LMG S-19264T (=DSM 44701T), isolated from a smear-ripened cheese.</title>
        <authorList>
            <consortium name="US DOE Joint Genome Institute (JGI-PGF)"/>
            <person name="Walter F."/>
            <person name="Albersmeier A."/>
            <person name="Kalinowski J."/>
            <person name="Ruckert C."/>
        </authorList>
    </citation>
    <scope>NUCLEOTIDE SEQUENCE</scope>
    <source>
        <strain evidence="6">KCTC 32422</strain>
    </source>
</reference>
<feature type="repeat" description="ANK" evidence="3">
    <location>
        <begin position="70"/>
        <end position="102"/>
    </location>
</feature>
<evidence type="ECO:0000256" key="4">
    <source>
        <dbReference type="SAM" id="MobiDB-lite"/>
    </source>
</evidence>
<dbReference type="EMBL" id="BMZD01000014">
    <property type="protein sequence ID" value="GHA08467.1"/>
    <property type="molecule type" value="Genomic_DNA"/>
</dbReference>
<reference evidence="6" key="2">
    <citation type="submission" date="2020-09" db="EMBL/GenBank/DDBJ databases">
        <authorList>
            <person name="Sun Q."/>
            <person name="Kim S."/>
        </authorList>
    </citation>
    <scope>NUCLEOTIDE SEQUENCE</scope>
    <source>
        <strain evidence="6">KCTC 32422</strain>
    </source>
</reference>
<evidence type="ECO:0000313" key="6">
    <source>
        <dbReference type="EMBL" id="GHA08467.1"/>
    </source>
</evidence>
<feature type="signal peptide" evidence="5">
    <location>
        <begin position="1"/>
        <end position="29"/>
    </location>
</feature>
<feature type="compositionally biased region" description="Low complexity" evidence="4">
    <location>
        <begin position="193"/>
        <end position="204"/>
    </location>
</feature>
<dbReference type="RefSeq" id="WP_229822665.1">
    <property type="nucleotide sequence ID" value="NZ_BMZD01000014.1"/>
</dbReference>
<feature type="region of interest" description="Disordered" evidence="4">
    <location>
        <begin position="191"/>
        <end position="210"/>
    </location>
</feature>
<evidence type="ECO:0000313" key="7">
    <source>
        <dbReference type="Proteomes" id="UP000634139"/>
    </source>
</evidence>
<keyword evidence="1" id="KW-0677">Repeat</keyword>
<feature type="chain" id="PRO_5038023141" description="Ankyrin repeat domain-containing protein" evidence="5">
    <location>
        <begin position="30"/>
        <end position="210"/>
    </location>
</feature>
<dbReference type="SUPFAM" id="SSF48403">
    <property type="entry name" value="Ankyrin repeat"/>
    <property type="match status" value="1"/>
</dbReference>
<evidence type="ECO:0008006" key="8">
    <source>
        <dbReference type="Google" id="ProtNLM"/>
    </source>
</evidence>